<proteinExistence type="predicted"/>
<gene>
    <name evidence="1" type="ORF">EgrG_001042700</name>
</gene>
<dbReference type="WBParaSite" id="EgrG_001042700">
    <property type="protein sequence ID" value="EgrG_001042700"/>
    <property type="gene ID" value="EgrG_001042700"/>
</dbReference>
<dbReference type="Proteomes" id="UP000492820">
    <property type="component" value="Unassembled WGS sequence"/>
</dbReference>
<dbReference type="InterPro" id="IPR032914">
    <property type="entry name" value="Vam6/VPS39/TRAP1"/>
</dbReference>
<reference evidence="1 2" key="1">
    <citation type="journal article" date="2013" name="Nature">
        <title>The genomes of four tapeworm species reveal adaptations to parasitism.</title>
        <authorList>
            <person name="Tsai I.J."/>
            <person name="Zarowiecki M."/>
            <person name="Holroyd N."/>
            <person name="Garciarrubio A."/>
            <person name="Sanchez-Flores A."/>
            <person name="Brooks K.L."/>
            <person name="Tracey A."/>
            <person name="Bobes R.J."/>
            <person name="Fragoso G."/>
            <person name="Sciutto E."/>
            <person name="Aslett M."/>
            <person name="Beasley H."/>
            <person name="Bennett H.M."/>
            <person name="Cai J."/>
            <person name="Camicia F."/>
            <person name="Clark R."/>
            <person name="Cucher M."/>
            <person name="De Silva N."/>
            <person name="Day T.A."/>
            <person name="Deplazes P."/>
            <person name="Estrada K."/>
            <person name="Fernandez C."/>
            <person name="Holland P.W."/>
            <person name="Hou J."/>
            <person name="Hu S."/>
            <person name="Huckvale T."/>
            <person name="Hung S.S."/>
            <person name="Kamenetzky L."/>
            <person name="Keane J.A."/>
            <person name="Kiss F."/>
            <person name="Koziol U."/>
            <person name="Lambert O."/>
            <person name="Liu K."/>
            <person name="Luo X."/>
            <person name="Luo Y."/>
            <person name="Macchiaroli N."/>
            <person name="Nichol S."/>
            <person name="Paps J."/>
            <person name="Parkinson J."/>
            <person name="Pouchkina-Stantcheva N."/>
            <person name="Riddiford N."/>
            <person name="Rosenzvit M."/>
            <person name="Salinas G."/>
            <person name="Wasmuth J.D."/>
            <person name="Zamanian M."/>
            <person name="Zheng Y."/>
            <person name="Cai X."/>
            <person name="Soberon X."/>
            <person name="Olson P.D."/>
            <person name="Laclette J.P."/>
            <person name="Brehm K."/>
            <person name="Berriman M."/>
            <person name="Garciarrubio A."/>
            <person name="Bobes R.J."/>
            <person name="Fragoso G."/>
            <person name="Sanchez-Flores A."/>
            <person name="Estrada K."/>
            <person name="Cevallos M.A."/>
            <person name="Morett E."/>
            <person name="Gonzalez V."/>
            <person name="Portillo T."/>
            <person name="Ochoa-Leyva A."/>
            <person name="Jose M.V."/>
            <person name="Sciutto E."/>
            <person name="Landa A."/>
            <person name="Jimenez L."/>
            <person name="Valdes V."/>
            <person name="Carrero J.C."/>
            <person name="Larralde C."/>
            <person name="Morales-Montor J."/>
            <person name="Limon-Lason J."/>
            <person name="Soberon X."/>
            <person name="Laclette J.P."/>
        </authorList>
    </citation>
    <scope>NUCLEOTIDE SEQUENCE [LARGE SCALE GENOMIC DNA]</scope>
</reference>
<name>A0A068WJ70_ECHGR</name>
<accession>A0A068WJ70</accession>
<dbReference type="EMBL" id="LK028577">
    <property type="protein sequence ID" value="CDS17664.1"/>
    <property type="molecule type" value="Genomic_DNA"/>
</dbReference>
<dbReference type="GO" id="GO:0016020">
    <property type="term" value="C:membrane"/>
    <property type="evidence" value="ECO:0007669"/>
    <property type="project" value="TreeGrafter"/>
</dbReference>
<dbReference type="GO" id="GO:0005737">
    <property type="term" value="C:cytoplasm"/>
    <property type="evidence" value="ECO:0007669"/>
    <property type="project" value="TreeGrafter"/>
</dbReference>
<dbReference type="AlphaFoldDB" id="A0A068WJ70"/>
<protein>
    <submittedName>
        <fullName evidence="1 3">Transforming growth factor beta</fullName>
    </submittedName>
</protein>
<dbReference type="OrthoDB" id="6264067at2759"/>
<organism evidence="1">
    <name type="scientific">Echinococcus granulosus</name>
    <name type="common">Hydatid tapeworm</name>
    <dbReference type="NCBI Taxonomy" id="6210"/>
    <lineage>
        <taxon>Eukaryota</taxon>
        <taxon>Metazoa</taxon>
        <taxon>Spiralia</taxon>
        <taxon>Lophotrochozoa</taxon>
        <taxon>Platyhelminthes</taxon>
        <taxon>Cestoda</taxon>
        <taxon>Eucestoda</taxon>
        <taxon>Cyclophyllidea</taxon>
        <taxon>Taeniidae</taxon>
        <taxon>Echinococcus</taxon>
        <taxon>Echinococcus granulosus group</taxon>
    </lineage>
</organism>
<reference evidence="3" key="3">
    <citation type="submission" date="2020-10" db="UniProtKB">
        <authorList>
            <consortium name="WormBaseParasite"/>
        </authorList>
    </citation>
    <scope>IDENTIFICATION</scope>
</reference>
<reference evidence="1" key="2">
    <citation type="submission" date="2014-06" db="EMBL/GenBank/DDBJ databases">
        <authorList>
            <person name="Aslett M."/>
        </authorList>
    </citation>
    <scope>NUCLEOTIDE SEQUENCE</scope>
</reference>
<dbReference type="GO" id="GO:0006914">
    <property type="term" value="P:autophagy"/>
    <property type="evidence" value="ECO:0007669"/>
    <property type="project" value="TreeGrafter"/>
</dbReference>
<evidence type="ECO:0000313" key="1">
    <source>
        <dbReference type="EMBL" id="CDS17664.1"/>
    </source>
</evidence>
<evidence type="ECO:0000313" key="2">
    <source>
        <dbReference type="Proteomes" id="UP000492820"/>
    </source>
</evidence>
<dbReference type="PANTHER" id="PTHR12894:SF27">
    <property type="entry name" value="TRANSFORMING GROWTH FACTOR-BETA RECEPTOR-ASSOCIATED PROTEIN 1"/>
    <property type="match status" value="1"/>
</dbReference>
<sequence length="953" mass="106221">MDAPNFAVYDQSDETVLSRNKAFSICALCSFGNMLFLGTREGYIMQLVFEEVEDQKTCYSFSVVFSRRISETAIILLQASQYTELVAALSGRKLRFFDAEKLECSNLRSVLDGVSTFSIVDSSLSTERHSIVLLATVIYLFSSLSRCLDSYAIVATSNKYFGVNLKTKTCDEIFDCSGSRVQPLIEPVSKDEFLLSGPGSLGVFVDTNGQSRRPPLTLSTNLFALFHRKQLVFAVDDEFVSIHCANQQKQIQTLIVENVCAACMSLSRNMVFVVSQDTTSGARMRVIRPETWDLEAKRLILAGCLSDASDLIHKEYAKLAELCSHRPATSSGAKNIFTARSKRVYTLMGLYLFTTGQLTQSRKFFEKSSLDIRELLCRYVDLLPRDYAYIADPNLNITAAAKASSSTWAGEPLSNIFDLSENLGISVNEFRKFLLDFLLENRRGRIFSKHAQLVETAILKLCVHLAENSPFIRGWGYESWEELVNSLSNVDVEDLLIFLEGHHAYHVKALLYRWNGSVEAAFDIWRSLALEVLTDVHFPGPDFFTDALFTTLTSPDACKCHVFSFIDHHGESGGVNSESALTGSTVYVELVARHLQDLLSVGGERAAELADCLLQRLACITKWDGAGASTNTANAKASTFVFAPTSLLKCLLPRYPSLAENFLWYRIFKAGDKESSRHTLLAELQMDLLLKYAEANDAERLERQRRRFRYTLSQLEDCQTGKLLEALKSSPSASLFAEEYVTLLGKLKKYNEALELLLLRKRDLDAALRFCAWCATLEARQKVAEQSVLWCHQDKNASKASSQVPLTPHVYTVLIQLLLCSSDKLLLEQSKKLLERDIPNLDFVEICKALPEDWPLTNTASAFLTRALKSTLTRVSASNMELGLAARLASASQTEAVASISHGLPVTEASLCACCQLPLSAYGSHRPFAWILAPDHSPFSVVHLHCLQADSKL</sequence>
<dbReference type="GO" id="GO:0034058">
    <property type="term" value="P:endosomal vesicle fusion"/>
    <property type="evidence" value="ECO:0007669"/>
    <property type="project" value="TreeGrafter"/>
</dbReference>
<dbReference type="PANTHER" id="PTHR12894">
    <property type="entry name" value="CNH DOMAIN CONTAINING"/>
    <property type="match status" value="1"/>
</dbReference>
<evidence type="ECO:0000313" key="3">
    <source>
        <dbReference type="WBParaSite" id="EgrG_001042700"/>
    </source>
</evidence>